<dbReference type="RefSeq" id="XP_029236744.1">
    <property type="nucleotide sequence ID" value="XM_029383416.1"/>
</dbReference>
<organism evidence="2 3">
    <name type="scientific">Trypanosoma rangeli</name>
    <dbReference type="NCBI Taxonomy" id="5698"/>
    <lineage>
        <taxon>Eukaryota</taxon>
        <taxon>Discoba</taxon>
        <taxon>Euglenozoa</taxon>
        <taxon>Kinetoplastea</taxon>
        <taxon>Metakinetoplastina</taxon>
        <taxon>Trypanosomatida</taxon>
        <taxon>Trypanosomatidae</taxon>
        <taxon>Trypanosoma</taxon>
        <taxon>Herpetosoma</taxon>
    </lineage>
</organism>
<feature type="region of interest" description="Disordered" evidence="1">
    <location>
        <begin position="319"/>
        <end position="389"/>
    </location>
</feature>
<evidence type="ECO:0000256" key="1">
    <source>
        <dbReference type="SAM" id="MobiDB-lite"/>
    </source>
</evidence>
<dbReference type="EMBL" id="MKGL01000244">
    <property type="protein sequence ID" value="RNF02149.1"/>
    <property type="molecule type" value="Genomic_DNA"/>
</dbReference>
<comment type="caution">
    <text evidence="2">The sequence shown here is derived from an EMBL/GenBank/DDBJ whole genome shotgun (WGS) entry which is preliminary data.</text>
</comment>
<evidence type="ECO:0000313" key="3">
    <source>
        <dbReference type="Proteomes" id="UP000283634"/>
    </source>
</evidence>
<keyword evidence="3" id="KW-1185">Reference proteome</keyword>
<gene>
    <name evidence="2" type="ORF">TraAM80_06575</name>
</gene>
<dbReference type="GeneID" id="40330508"/>
<proteinExistence type="predicted"/>
<feature type="compositionally biased region" description="Basic and acidic residues" evidence="1">
    <location>
        <begin position="332"/>
        <end position="351"/>
    </location>
</feature>
<dbReference type="Proteomes" id="UP000283634">
    <property type="component" value="Unassembled WGS sequence"/>
</dbReference>
<dbReference type="AlphaFoldDB" id="A0A422N9J0"/>
<protein>
    <submittedName>
        <fullName evidence="2">Uncharacterized protein</fullName>
    </submittedName>
</protein>
<reference evidence="2 3" key="1">
    <citation type="journal article" date="2018" name="BMC Genomics">
        <title>Genomic comparison of Trypanosoma conorhini and Trypanosoma rangeli to Trypanosoma cruzi strains of high and low virulence.</title>
        <authorList>
            <person name="Bradwell K.R."/>
            <person name="Koparde V.N."/>
            <person name="Matveyev A.V."/>
            <person name="Serrano M.G."/>
            <person name="Alves J.M."/>
            <person name="Parikh H."/>
            <person name="Huang B."/>
            <person name="Lee V."/>
            <person name="Espinosa-Alvarez O."/>
            <person name="Ortiz P.A."/>
            <person name="Costa-Martins A.G."/>
            <person name="Teixeira M.M."/>
            <person name="Buck G.A."/>
        </authorList>
    </citation>
    <scope>NUCLEOTIDE SEQUENCE [LARGE SCALE GENOMIC DNA]</scope>
    <source>
        <strain evidence="2 3">AM80</strain>
    </source>
</reference>
<accession>A0A422N9J0</accession>
<evidence type="ECO:0000313" key="2">
    <source>
        <dbReference type="EMBL" id="RNF02149.1"/>
    </source>
</evidence>
<sequence length="389" mass="44038">MPARRTFRHFNNCGGKMMPRYYYFGIELSERRDAYGVSQSRKRRLFIFATDVKRDQQTWLGYFVAQGEATTRSASGISNARSNISMRFDMLHDRSNTHSVPRAAEDKERHHNSHLSYDPLDVTATRRPRMDIFPLLMDDDDDDDDDDHNSYELRTSPTDFFGEKAMTEYFFTQLDKEEARWRHAIVADEDHTRQQLCAITEVLLDAAADNITSFAAASTQVATQGGCVARSVCNITADPPCSEATASAQRLCIEPVSVIRQILHQTLTAKNHHILALHRKLDELQERLVIGGKQNQELENSTYTNTSSTQLEINLTAERENRSANLQGTKNVEPKPENIRQRARTETRSLQEPRCTPRIRRAERAAAPRDGGPAGGAWRREGRPGGACA</sequence>
<name>A0A422N9J0_TRYRA</name>